<evidence type="ECO:0000313" key="3">
    <source>
        <dbReference type="Proteomes" id="UP000583944"/>
    </source>
</evidence>
<dbReference type="EMBL" id="JABDHM010000047">
    <property type="protein sequence ID" value="KAF5220675.1"/>
    <property type="molecule type" value="Genomic_DNA"/>
</dbReference>
<feature type="region of interest" description="Disordered" evidence="1">
    <location>
        <begin position="91"/>
        <end position="115"/>
    </location>
</feature>
<evidence type="ECO:0000256" key="1">
    <source>
        <dbReference type="SAM" id="MobiDB-lite"/>
    </source>
</evidence>
<dbReference type="VEuPathDB" id="TriTrypDB:BCY84_15780"/>
<gene>
    <name evidence="2" type="ORF">ECC02_006244</name>
</gene>
<reference evidence="2 3" key="1">
    <citation type="journal article" date="2019" name="Genome Biol. Evol.">
        <title>Nanopore Sequencing Significantly Improves Genome Assembly of the Protozoan Parasite Trypanosoma cruzi.</title>
        <authorList>
            <person name="Diaz-Viraque F."/>
            <person name="Pita S."/>
            <person name="Greif G."/>
            <person name="de Souza R.C.M."/>
            <person name="Iraola G."/>
            <person name="Robello C."/>
        </authorList>
    </citation>
    <scope>NUCLEOTIDE SEQUENCE [LARGE SCALE GENOMIC DNA]</scope>
    <source>
        <strain evidence="2 3">Berenice</strain>
    </source>
</reference>
<proteinExistence type="predicted"/>
<name>A0A7J6Y2I9_TRYCR</name>
<dbReference type="AlphaFoldDB" id="A0A7J6Y2I9"/>
<comment type="caution">
    <text evidence="2">The sequence shown here is derived from an EMBL/GenBank/DDBJ whole genome shotgun (WGS) entry which is preliminary data.</text>
</comment>
<dbReference type="Proteomes" id="UP000583944">
    <property type="component" value="Unassembled WGS sequence"/>
</dbReference>
<feature type="compositionally biased region" description="Basic and acidic residues" evidence="1">
    <location>
        <begin position="98"/>
        <end position="115"/>
    </location>
</feature>
<protein>
    <submittedName>
        <fullName evidence="2">Uncharacterized protein</fullName>
    </submittedName>
</protein>
<dbReference type="VEuPathDB" id="TriTrypDB:ECC02_006244"/>
<sequence>MRIVFFSFFFFFFSFFLSLFFSGFFFSSCMPSGSSFRRQDNRIGLISSPVQNVSPPLKFLVNSSDPEVLVQLTLASAGGFANLSGATGARNQPLPRFETGRSIRQEGQEEERRDSISLKNSCQSKKMSFIFGTKPKKSILQSDEIVSPGCHNSFFSRERGYKNKKVRDKGVLHTRKQHPLFCNQHRYALMYDMNALEMEQRMEIWKEFIQELYILVMEQELIRWRLWKATVYNAAAIFTAARNTIASFLNYLVEIDLDTSYTEYNLTEAESTSLSPKKYWWPGWHRVVRPWRKQQVSKKGTVAVVSTSFSNNSSGVKKNTSFRSPTPRSVIGGELGRVNAALRVHFVEYVILHLRYKLWEEVLLSNRSIIRDNMDALEYIPNISFSLAGNQSKGIHSRWEAFLGGLRSVTCSTVPKAFDLSVSLYFDLTSDVSASSQRSRQYGHATGGQHRSKRLGLSSLGHIVQQSAATSLAGPGGASARAYSEDDNTISVGSDIIEADTGPGEDASILYRSFCGTGDWVLNTPVSFLSATDPMNATSPAAHAKDHYKVKDSTLFESTVLPVTCPSCSTHLGKHLPLPLSLEHLERHEILTCEALEFKQILRSTEQEWTWSTETLMPTASLERGMGQLQWRRIRNMLLQMVEEKSIMFTRYKNEMRLMGLYLDFLGFVSTLERSAMNVFYFFRFGQEECPGATPSLQ</sequence>
<accession>A0A7J6Y2I9</accession>
<evidence type="ECO:0000313" key="2">
    <source>
        <dbReference type="EMBL" id="KAF5220675.1"/>
    </source>
</evidence>
<organism evidence="2 3">
    <name type="scientific">Trypanosoma cruzi</name>
    <dbReference type="NCBI Taxonomy" id="5693"/>
    <lineage>
        <taxon>Eukaryota</taxon>
        <taxon>Discoba</taxon>
        <taxon>Euglenozoa</taxon>
        <taxon>Kinetoplastea</taxon>
        <taxon>Metakinetoplastina</taxon>
        <taxon>Trypanosomatida</taxon>
        <taxon>Trypanosomatidae</taxon>
        <taxon>Trypanosoma</taxon>
        <taxon>Schizotrypanum</taxon>
    </lineage>
</organism>
<dbReference type="PROSITE" id="PS51257">
    <property type="entry name" value="PROKAR_LIPOPROTEIN"/>
    <property type="match status" value="1"/>
</dbReference>